<feature type="compositionally biased region" description="Low complexity" evidence="1">
    <location>
        <begin position="143"/>
        <end position="152"/>
    </location>
</feature>
<sequence>MKVGAYLVTIRRRLNWWSQAKVRSTTQRVLPRPEPWAVLLRAIFGVMAGPEKSAGLVVVVAAVGIQPARPVTRTTPDSANARYRVQQRYQLGDIMTISAGQRDGQWCSVPVGDQVVLAARTCAVDRRRSGVSPPLRARTREPSTAASSMSSRRAARNSARRTSCRRGQTPASVQSLNRRQAVTPLQPILSVETSAQLTPLHST</sequence>
<evidence type="ECO:0000313" key="2">
    <source>
        <dbReference type="EMBL" id="GAX56151.1"/>
    </source>
</evidence>
<protein>
    <submittedName>
        <fullName evidence="2">Uncharacterized protein</fullName>
    </submittedName>
</protein>
<proteinExistence type="predicted"/>
<keyword evidence="3" id="KW-1185">Reference proteome</keyword>
<feature type="compositionally biased region" description="Polar residues" evidence="1">
    <location>
        <begin position="169"/>
        <end position="179"/>
    </location>
</feature>
<feature type="compositionally biased region" description="Basic residues" evidence="1">
    <location>
        <begin position="153"/>
        <end position="164"/>
    </location>
</feature>
<evidence type="ECO:0000313" key="3">
    <source>
        <dbReference type="Proteomes" id="UP000217446"/>
    </source>
</evidence>
<evidence type="ECO:0000256" key="1">
    <source>
        <dbReference type="SAM" id="MobiDB-lite"/>
    </source>
</evidence>
<dbReference type="AlphaFoldDB" id="A0A250VPT0"/>
<organism evidence="2 3">
    <name type="scientific">Streptomyces olivochromogenes</name>
    <dbReference type="NCBI Taxonomy" id="1963"/>
    <lineage>
        <taxon>Bacteria</taxon>
        <taxon>Bacillati</taxon>
        <taxon>Actinomycetota</taxon>
        <taxon>Actinomycetes</taxon>
        <taxon>Kitasatosporales</taxon>
        <taxon>Streptomycetaceae</taxon>
        <taxon>Streptomyces</taxon>
    </lineage>
</organism>
<dbReference type="Proteomes" id="UP000217446">
    <property type="component" value="Unassembled WGS sequence"/>
</dbReference>
<reference evidence="3" key="1">
    <citation type="submission" date="2017-05" db="EMBL/GenBank/DDBJ databases">
        <title>Streptomyces olivochromogenes NBRC 3561 whole genome shotgun sequence.</title>
        <authorList>
            <person name="Dohra H."/>
            <person name="Kodani S."/>
        </authorList>
    </citation>
    <scope>NUCLEOTIDE SEQUENCE [LARGE SCALE GENOMIC DNA]</scope>
    <source>
        <strain evidence="3">NBRC 3561</strain>
    </source>
</reference>
<dbReference type="EMBL" id="BDQI01000024">
    <property type="protein sequence ID" value="GAX56151.1"/>
    <property type="molecule type" value="Genomic_DNA"/>
</dbReference>
<accession>A0A250VPT0</accession>
<gene>
    <name evidence="2" type="ORF">SO3561_07718</name>
</gene>
<comment type="caution">
    <text evidence="2">The sequence shown here is derived from an EMBL/GenBank/DDBJ whole genome shotgun (WGS) entry which is preliminary data.</text>
</comment>
<name>A0A250VPT0_STROL</name>
<feature type="region of interest" description="Disordered" evidence="1">
    <location>
        <begin position="127"/>
        <end position="179"/>
    </location>
</feature>
<dbReference type="STRING" id="1963.AQJ27_42180"/>